<evidence type="ECO:0000313" key="5">
    <source>
        <dbReference type="EMBL" id="HJC36268.1"/>
    </source>
</evidence>
<dbReference type="PANTHER" id="PTHR43280">
    <property type="entry name" value="ARAC-FAMILY TRANSCRIPTIONAL REGULATOR"/>
    <property type="match status" value="1"/>
</dbReference>
<dbReference type="PROSITE" id="PS00041">
    <property type="entry name" value="HTH_ARAC_FAMILY_1"/>
    <property type="match status" value="1"/>
</dbReference>
<evidence type="ECO:0000256" key="2">
    <source>
        <dbReference type="ARBA" id="ARBA00023125"/>
    </source>
</evidence>
<dbReference type="InterPro" id="IPR014710">
    <property type="entry name" value="RmlC-like_jellyroll"/>
</dbReference>
<reference evidence="5" key="2">
    <citation type="submission" date="2021-04" db="EMBL/GenBank/DDBJ databases">
        <authorList>
            <person name="Gilroy R."/>
        </authorList>
    </citation>
    <scope>NUCLEOTIDE SEQUENCE</scope>
    <source>
        <strain evidence="5">CHK187-11901</strain>
    </source>
</reference>
<dbReference type="InterPro" id="IPR037923">
    <property type="entry name" value="HTH-like"/>
</dbReference>
<dbReference type="GO" id="GO:0003700">
    <property type="term" value="F:DNA-binding transcription factor activity"/>
    <property type="evidence" value="ECO:0007669"/>
    <property type="project" value="InterPro"/>
</dbReference>
<dbReference type="SMART" id="SM00342">
    <property type="entry name" value="HTH_ARAC"/>
    <property type="match status" value="1"/>
</dbReference>
<accession>A0A9D2SUJ3</accession>
<dbReference type="SUPFAM" id="SSF51215">
    <property type="entry name" value="Regulatory protein AraC"/>
    <property type="match status" value="1"/>
</dbReference>
<dbReference type="InterPro" id="IPR018062">
    <property type="entry name" value="HTH_AraC-typ_CS"/>
</dbReference>
<gene>
    <name evidence="5" type="ORF">H9702_03970</name>
</gene>
<dbReference type="Pfam" id="PF02311">
    <property type="entry name" value="AraC_binding"/>
    <property type="match status" value="1"/>
</dbReference>
<organism evidence="5 6">
    <name type="scientific">Candidatus Merdibacter merdavium</name>
    <dbReference type="NCBI Taxonomy" id="2838692"/>
    <lineage>
        <taxon>Bacteria</taxon>
        <taxon>Bacillati</taxon>
        <taxon>Bacillota</taxon>
        <taxon>Erysipelotrichia</taxon>
        <taxon>Erysipelotrichales</taxon>
        <taxon>Erysipelotrichaceae</taxon>
        <taxon>Merdibacter</taxon>
    </lineage>
</organism>
<evidence type="ECO:0000256" key="1">
    <source>
        <dbReference type="ARBA" id="ARBA00023015"/>
    </source>
</evidence>
<dbReference type="SUPFAM" id="SSF46689">
    <property type="entry name" value="Homeodomain-like"/>
    <property type="match status" value="2"/>
</dbReference>
<dbReference type="EMBL" id="DWWM01000024">
    <property type="protein sequence ID" value="HJC36268.1"/>
    <property type="molecule type" value="Genomic_DNA"/>
</dbReference>
<dbReference type="PRINTS" id="PR00032">
    <property type="entry name" value="HTHARAC"/>
</dbReference>
<protein>
    <submittedName>
        <fullName evidence="5">AraC family transcriptional regulator</fullName>
    </submittedName>
</protein>
<keyword evidence="1" id="KW-0805">Transcription regulation</keyword>
<dbReference type="AlphaFoldDB" id="A0A9D2SUJ3"/>
<evidence type="ECO:0000313" key="6">
    <source>
        <dbReference type="Proteomes" id="UP000823896"/>
    </source>
</evidence>
<sequence length="393" mass="46214">MLNRTTSFLFSKFGEVFRNPPESDTRPPKNFKLNVVRLRDKQIHHFMHYDKPVYLRTLSGIIMLIVAKRNDPYHYERFVIHRVIKLRPDTLFNCIPISQNAKYEICYPSDSKYEEVATPDDQPIIYERLIPKINIQEILSCYYQVRNANYSFPGEKHNYYELTYIDNGSLTTTVDDAEYELNKLDLIIYGPGQFHTQSTGPSNSCSYLTVMFEMDCENPYLLTNRVYQAHKEIYTALNNFIKVSNLEHMYDDELMLCYLKEIIVLILQFDFNEDAPVSSSPMQERFESELLNEIIQYINAHIYEQFTIEEICHQFSISRSSLQTLFKNNLKTAPKQYISNLKLNKGKLLIKESTHTISEISSMLGFTSVHYFSRKFKQEFGITPSDYAKSIYQ</sequence>
<comment type="caution">
    <text evidence="5">The sequence shown here is derived from an EMBL/GenBank/DDBJ whole genome shotgun (WGS) entry which is preliminary data.</text>
</comment>
<proteinExistence type="predicted"/>
<dbReference type="InterPro" id="IPR018060">
    <property type="entry name" value="HTH_AraC"/>
</dbReference>
<dbReference type="Gene3D" id="2.60.120.10">
    <property type="entry name" value="Jelly Rolls"/>
    <property type="match status" value="1"/>
</dbReference>
<dbReference type="InterPro" id="IPR009057">
    <property type="entry name" value="Homeodomain-like_sf"/>
</dbReference>
<reference evidence="5" key="1">
    <citation type="journal article" date="2021" name="PeerJ">
        <title>Extensive microbial diversity within the chicken gut microbiome revealed by metagenomics and culture.</title>
        <authorList>
            <person name="Gilroy R."/>
            <person name="Ravi A."/>
            <person name="Getino M."/>
            <person name="Pursley I."/>
            <person name="Horton D.L."/>
            <person name="Alikhan N.F."/>
            <person name="Baker D."/>
            <person name="Gharbi K."/>
            <person name="Hall N."/>
            <person name="Watson M."/>
            <person name="Adriaenssens E.M."/>
            <person name="Foster-Nyarko E."/>
            <person name="Jarju S."/>
            <person name="Secka A."/>
            <person name="Antonio M."/>
            <person name="Oren A."/>
            <person name="Chaudhuri R.R."/>
            <person name="La Ragione R."/>
            <person name="Hildebrand F."/>
            <person name="Pallen M.J."/>
        </authorList>
    </citation>
    <scope>NUCLEOTIDE SEQUENCE</scope>
    <source>
        <strain evidence="5">CHK187-11901</strain>
    </source>
</reference>
<dbReference type="Gene3D" id="1.10.10.60">
    <property type="entry name" value="Homeodomain-like"/>
    <property type="match status" value="2"/>
</dbReference>
<keyword evidence="2" id="KW-0238">DNA-binding</keyword>
<dbReference type="InterPro" id="IPR020449">
    <property type="entry name" value="Tscrpt_reg_AraC-type_HTH"/>
</dbReference>
<dbReference type="InterPro" id="IPR003313">
    <property type="entry name" value="AraC-bd"/>
</dbReference>
<name>A0A9D2SUJ3_9FIRM</name>
<dbReference type="PANTHER" id="PTHR43280:SF2">
    <property type="entry name" value="HTH-TYPE TRANSCRIPTIONAL REGULATOR EXSA"/>
    <property type="match status" value="1"/>
</dbReference>
<evidence type="ECO:0000259" key="4">
    <source>
        <dbReference type="PROSITE" id="PS01124"/>
    </source>
</evidence>
<evidence type="ECO:0000256" key="3">
    <source>
        <dbReference type="ARBA" id="ARBA00023163"/>
    </source>
</evidence>
<dbReference type="Proteomes" id="UP000823896">
    <property type="component" value="Unassembled WGS sequence"/>
</dbReference>
<dbReference type="Pfam" id="PF12833">
    <property type="entry name" value="HTH_18"/>
    <property type="match status" value="1"/>
</dbReference>
<dbReference type="PROSITE" id="PS01124">
    <property type="entry name" value="HTH_ARAC_FAMILY_2"/>
    <property type="match status" value="1"/>
</dbReference>
<dbReference type="GO" id="GO:0043565">
    <property type="term" value="F:sequence-specific DNA binding"/>
    <property type="evidence" value="ECO:0007669"/>
    <property type="project" value="InterPro"/>
</dbReference>
<feature type="domain" description="HTH araC/xylS-type" evidence="4">
    <location>
        <begin position="292"/>
        <end position="390"/>
    </location>
</feature>
<keyword evidence="3" id="KW-0804">Transcription</keyword>